<dbReference type="GO" id="GO:0005506">
    <property type="term" value="F:iron ion binding"/>
    <property type="evidence" value="ECO:0007669"/>
    <property type="project" value="InterPro"/>
</dbReference>
<evidence type="ECO:0008006" key="15">
    <source>
        <dbReference type="Google" id="ProtNLM"/>
    </source>
</evidence>
<evidence type="ECO:0000256" key="1">
    <source>
        <dbReference type="ARBA" id="ARBA00001971"/>
    </source>
</evidence>
<dbReference type="HOGENOM" id="CLU_1113707_0_0_1"/>
<comment type="similarity">
    <text evidence="4">Belongs to the cytochrome P450 family.</text>
</comment>
<evidence type="ECO:0000256" key="12">
    <source>
        <dbReference type="ARBA" id="ARBA00023136"/>
    </source>
</evidence>
<protein>
    <recommendedName>
        <fullName evidence="15">Cytochrome P450</fullName>
    </recommendedName>
</protein>
<sequence>PGLFIRDPELIKHICIKDSLHFKSRDSNIENIELSSSKPNFSSDTIKQFFSIFDEIGNNLNRFLSDLTAANGVASTNIKEICEFFTTEIILKVVLQADSKDEKLRNYIKTLSSSNFLKNMHSIFVFFAPNLAKMFKKQSKTSENEFKASSAALSFSLYELAMNAEIQDNLREEIKNVLSENEGLVTYEVINSSMPYLDKVVNEVFRLYPAKPIIVRELSLLDGEDSYNSPPPQKMSSKHHQLRYRLHSMN</sequence>
<accession>T1GY89</accession>
<evidence type="ECO:0000256" key="3">
    <source>
        <dbReference type="ARBA" id="ARBA00004406"/>
    </source>
</evidence>
<keyword evidence="10" id="KW-0408">Iron</keyword>
<keyword evidence="14" id="KW-1185">Reference proteome</keyword>
<reference evidence="13" key="2">
    <citation type="submission" date="2015-06" db="UniProtKB">
        <authorList>
            <consortium name="EnsemblMetazoa"/>
        </authorList>
    </citation>
    <scope>IDENTIFICATION</scope>
</reference>
<dbReference type="EMBL" id="CAQQ02151289">
    <property type="status" value="NOT_ANNOTATED_CDS"/>
    <property type="molecule type" value="Genomic_DNA"/>
</dbReference>
<dbReference type="PANTHER" id="PTHR24292">
    <property type="entry name" value="CYTOCHROME P450"/>
    <property type="match status" value="1"/>
</dbReference>
<comment type="subcellular location">
    <subcellularLocation>
        <location evidence="3">Endoplasmic reticulum membrane</location>
        <topology evidence="3">Peripheral membrane protein</topology>
    </subcellularLocation>
    <subcellularLocation>
        <location evidence="2">Microsome membrane</location>
        <topology evidence="2">Peripheral membrane protein</topology>
    </subcellularLocation>
</comment>
<name>T1GY89_MEGSC</name>
<keyword evidence="7" id="KW-0256">Endoplasmic reticulum</keyword>
<keyword evidence="9" id="KW-0560">Oxidoreductase</keyword>
<keyword evidence="5" id="KW-0349">Heme</keyword>
<dbReference type="Proteomes" id="UP000015102">
    <property type="component" value="Unassembled WGS sequence"/>
</dbReference>
<evidence type="ECO:0000256" key="11">
    <source>
        <dbReference type="ARBA" id="ARBA00023033"/>
    </source>
</evidence>
<keyword evidence="6" id="KW-0479">Metal-binding</keyword>
<dbReference type="GO" id="GO:0005789">
    <property type="term" value="C:endoplasmic reticulum membrane"/>
    <property type="evidence" value="ECO:0007669"/>
    <property type="project" value="UniProtKB-SubCell"/>
</dbReference>
<dbReference type="Pfam" id="PF00067">
    <property type="entry name" value="p450"/>
    <property type="match status" value="1"/>
</dbReference>
<dbReference type="EnsemblMetazoa" id="MESCA008812-RA">
    <property type="protein sequence ID" value="MESCA008812-PA"/>
    <property type="gene ID" value="MESCA008812"/>
</dbReference>
<comment type="cofactor">
    <cofactor evidence="1">
        <name>heme</name>
        <dbReference type="ChEBI" id="CHEBI:30413"/>
    </cofactor>
</comment>
<dbReference type="GO" id="GO:0020037">
    <property type="term" value="F:heme binding"/>
    <property type="evidence" value="ECO:0007669"/>
    <property type="project" value="InterPro"/>
</dbReference>
<dbReference type="STRING" id="36166.T1GY89"/>
<organism evidence="13 14">
    <name type="scientific">Megaselia scalaris</name>
    <name type="common">Humpbacked fly</name>
    <name type="synonym">Phora scalaris</name>
    <dbReference type="NCBI Taxonomy" id="36166"/>
    <lineage>
        <taxon>Eukaryota</taxon>
        <taxon>Metazoa</taxon>
        <taxon>Ecdysozoa</taxon>
        <taxon>Arthropoda</taxon>
        <taxon>Hexapoda</taxon>
        <taxon>Insecta</taxon>
        <taxon>Pterygota</taxon>
        <taxon>Neoptera</taxon>
        <taxon>Endopterygota</taxon>
        <taxon>Diptera</taxon>
        <taxon>Brachycera</taxon>
        <taxon>Muscomorpha</taxon>
        <taxon>Platypezoidea</taxon>
        <taxon>Phoridae</taxon>
        <taxon>Megaseliini</taxon>
        <taxon>Megaselia</taxon>
    </lineage>
</organism>
<dbReference type="SUPFAM" id="SSF48264">
    <property type="entry name" value="Cytochrome P450"/>
    <property type="match status" value="1"/>
</dbReference>
<evidence type="ECO:0000313" key="14">
    <source>
        <dbReference type="Proteomes" id="UP000015102"/>
    </source>
</evidence>
<evidence type="ECO:0000256" key="7">
    <source>
        <dbReference type="ARBA" id="ARBA00022824"/>
    </source>
</evidence>
<dbReference type="InterPro" id="IPR050476">
    <property type="entry name" value="Insect_CytP450_Detox"/>
</dbReference>
<dbReference type="InterPro" id="IPR036396">
    <property type="entry name" value="Cyt_P450_sf"/>
</dbReference>
<keyword evidence="12" id="KW-0472">Membrane</keyword>
<evidence type="ECO:0000256" key="5">
    <source>
        <dbReference type="ARBA" id="ARBA00022617"/>
    </source>
</evidence>
<proteinExistence type="inferred from homology"/>
<dbReference type="Gene3D" id="1.10.630.10">
    <property type="entry name" value="Cytochrome P450"/>
    <property type="match status" value="2"/>
</dbReference>
<dbReference type="InterPro" id="IPR001128">
    <property type="entry name" value="Cyt_P450"/>
</dbReference>
<keyword evidence="11" id="KW-0503">Monooxygenase</keyword>
<keyword evidence="8" id="KW-0492">Microsome</keyword>
<dbReference type="AlphaFoldDB" id="T1GY89"/>
<evidence type="ECO:0000256" key="8">
    <source>
        <dbReference type="ARBA" id="ARBA00022848"/>
    </source>
</evidence>
<dbReference type="GO" id="GO:0004497">
    <property type="term" value="F:monooxygenase activity"/>
    <property type="evidence" value="ECO:0007669"/>
    <property type="project" value="UniProtKB-KW"/>
</dbReference>
<evidence type="ECO:0000313" key="13">
    <source>
        <dbReference type="EnsemblMetazoa" id="MESCA008812-PA"/>
    </source>
</evidence>
<dbReference type="PANTHER" id="PTHR24292:SF45">
    <property type="entry name" value="CYTOCHROME P450 6G1-RELATED"/>
    <property type="match status" value="1"/>
</dbReference>
<reference evidence="14" key="1">
    <citation type="submission" date="2013-02" db="EMBL/GenBank/DDBJ databases">
        <authorList>
            <person name="Hughes D."/>
        </authorList>
    </citation>
    <scope>NUCLEOTIDE SEQUENCE</scope>
    <source>
        <strain>Durham</strain>
        <strain evidence="14">NC isolate 2 -- Noor lab</strain>
    </source>
</reference>
<dbReference type="GO" id="GO:0016705">
    <property type="term" value="F:oxidoreductase activity, acting on paired donors, with incorporation or reduction of molecular oxygen"/>
    <property type="evidence" value="ECO:0007669"/>
    <property type="project" value="InterPro"/>
</dbReference>
<evidence type="ECO:0000256" key="6">
    <source>
        <dbReference type="ARBA" id="ARBA00022723"/>
    </source>
</evidence>
<evidence type="ECO:0000256" key="10">
    <source>
        <dbReference type="ARBA" id="ARBA00023004"/>
    </source>
</evidence>
<evidence type="ECO:0000256" key="9">
    <source>
        <dbReference type="ARBA" id="ARBA00023002"/>
    </source>
</evidence>
<evidence type="ECO:0000256" key="2">
    <source>
        <dbReference type="ARBA" id="ARBA00004174"/>
    </source>
</evidence>
<evidence type="ECO:0000256" key="4">
    <source>
        <dbReference type="ARBA" id="ARBA00010617"/>
    </source>
</evidence>